<sequence>MLQLAQGNFRLAGDLAHGRSLPTVLVNDAPQGMSDRFTSLVVINLLRHPIAFPIHVT</sequence>
<protein>
    <submittedName>
        <fullName evidence="1">Uncharacterized protein</fullName>
    </submittedName>
</protein>
<organism evidence="1 2">
    <name type="scientific">Gordonia effusa NBRC 100432</name>
    <dbReference type="NCBI Taxonomy" id="1077974"/>
    <lineage>
        <taxon>Bacteria</taxon>
        <taxon>Bacillati</taxon>
        <taxon>Actinomycetota</taxon>
        <taxon>Actinomycetes</taxon>
        <taxon>Mycobacteriales</taxon>
        <taxon>Gordoniaceae</taxon>
        <taxon>Gordonia</taxon>
    </lineage>
</organism>
<dbReference type="STRING" id="1077974.GOEFS_094_00450"/>
<comment type="caution">
    <text evidence="1">The sequence shown here is derived from an EMBL/GenBank/DDBJ whole genome shotgun (WGS) entry which is preliminary data.</text>
</comment>
<keyword evidence="2" id="KW-1185">Reference proteome</keyword>
<evidence type="ECO:0000313" key="2">
    <source>
        <dbReference type="Proteomes" id="UP000035034"/>
    </source>
</evidence>
<name>H0R3U5_9ACTN</name>
<dbReference type="EMBL" id="BAEH01000094">
    <property type="protein sequence ID" value="GAB19746.1"/>
    <property type="molecule type" value="Genomic_DNA"/>
</dbReference>
<dbReference type="AlphaFoldDB" id="H0R3U5"/>
<evidence type="ECO:0000313" key="1">
    <source>
        <dbReference type="EMBL" id="GAB19746.1"/>
    </source>
</evidence>
<accession>H0R3U5</accession>
<dbReference type="Proteomes" id="UP000035034">
    <property type="component" value="Unassembled WGS sequence"/>
</dbReference>
<proteinExistence type="predicted"/>
<reference evidence="1 2" key="1">
    <citation type="submission" date="2011-12" db="EMBL/GenBank/DDBJ databases">
        <title>Whole genome shotgun sequence of Gordonia effusa NBRC 100432.</title>
        <authorList>
            <person name="Yoshida I."/>
            <person name="Takarada H."/>
            <person name="Hosoyama A."/>
            <person name="Tsuchikane K."/>
            <person name="Katsumata H."/>
            <person name="Yamazaki S."/>
            <person name="Fujita N."/>
        </authorList>
    </citation>
    <scope>NUCLEOTIDE SEQUENCE [LARGE SCALE GENOMIC DNA]</scope>
    <source>
        <strain evidence="1 2">NBRC 100432</strain>
    </source>
</reference>
<gene>
    <name evidence="1" type="ORF">GOEFS_094_00450</name>
</gene>